<dbReference type="EMBL" id="CP015607">
    <property type="protein sequence ID" value="APT48035.1"/>
    <property type="molecule type" value="Genomic_DNA"/>
</dbReference>
<gene>
    <name evidence="1" type="ORF">BSA145_20475</name>
</gene>
<dbReference type="AlphaFoldDB" id="A0A1L6ZNE0"/>
<organism evidence="1 2">
    <name type="scientific">Bacillus safensis</name>
    <dbReference type="NCBI Taxonomy" id="561879"/>
    <lineage>
        <taxon>Bacteria</taxon>
        <taxon>Bacillati</taxon>
        <taxon>Bacillota</taxon>
        <taxon>Bacilli</taxon>
        <taxon>Bacillales</taxon>
        <taxon>Bacillaceae</taxon>
        <taxon>Bacillus</taxon>
    </lineage>
</organism>
<protein>
    <submittedName>
        <fullName evidence="1">Uncharacterized protein</fullName>
    </submittedName>
</protein>
<proteinExistence type="predicted"/>
<name>A0A1L6ZNE0_BACIA</name>
<reference evidence="1 2" key="1">
    <citation type="submission" date="2016-05" db="EMBL/GenBank/DDBJ databases">
        <title>Complete Genome and Methylome Analysis of Psychrotrophic Bacterial Isolates from Antarctic Lake Untersee.</title>
        <authorList>
            <person name="Fomenkov A."/>
            <person name="Akimov V.N."/>
            <person name="Vasilyeva L.V."/>
            <person name="Andersen D."/>
            <person name="Vincze T."/>
            <person name="Roberts R.J."/>
        </authorList>
    </citation>
    <scope>NUCLEOTIDE SEQUENCE [LARGE SCALE GENOMIC DNA]</scope>
    <source>
        <strain evidence="1 2">U14-5</strain>
    </source>
</reference>
<dbReference type="Proteomes" id="UP000185426">
    <property type="component" value="Chromosome"/>
</dbReference>
<evidence type="ECO:0000313" key="2">
    <source>
        <dbReference type="Proteomes" id="UP000185426"/>
    </source>
</evidence>
<evidence type="ECO:0000313" key="1">
    <source>
        <dbReference type="EMBL" id="APT48035.1"/>
    </source>
</evidence>
<sequence length="138" mass="16452">MFLYYGPTEAPVENPGEEFMKRIFFQEGEEYWEQGNGESSIEIEEDWECESLVFFYTEPYGFFIIRYPDFLVPFQKVEKIETIEHLIAGSPLYVPSCSYVDRNQAYEIVQHFLTTKKVSNLVEWVELRNIHFQHDVKS</sequence>
<accession>A0A1L6ZNE0</accession>
<dbReference type="RefSeq" id="WP_075623552.1">
    <property type="nucleotide sequence ID" value="NZ_CP015607.1"/>
</dbReference>